<evidence type="ECO:0000256" key="1">
    <source>
        <dbReference type="ARBA" id="ARBA00004123"/>
    </source>
</evidence>
<dbReference type="PANTHER" id="PTHR15052">
    <property type="entry name" value="RNA POLYMERASE III TRANSCRIPTION INITIATION FACTOR COMPLEX SUBUNIT"/>
    <property type="match status" value="1"/>
</dbReference>
<dbReference type="PANTHER" id="PTHR15052:SF2">
    <property type="entry name" value="GENERAL TRANSCRIPTION FACTOR 3C POLYPEPTIDE 2"/>
    <property type="match status" value="1"/>
</dbReference>
<evidence type="ECO:0000313" key="6">
    <source>
        <dbReference type="Proteomes" id="UP000422736"/>
    </source>
</evidence>
<dbReference type="InterPro" id="IPR036322">
    <property type="entry name" value="WD40_repeat_dom_sf"/>
</dbReference>
<keyword evidence="6" id="KW-1185">Reference proteome</keyword>
<feature type="region of interest" description="Disordered" evidence="4">
    <location>
        <begin position="1"/>
        <end position="39"/>
    </location>
</feature>
<feature type="compositionally biased region" description="Basic residues" evidence="4">
    <location>
        <begin position="1"/>
        <end position="10"/>
    </location>
</feature>
<feature type="region of interest" description="Disordered" evidence="4">
    <location>
        <begin position="54"/>
        <end position="104"/>
    </location>
</feature>
<dbReference type="Proteomes" id="UP000422736">
    <property type="component" value="Chromosome 2"/>
</dbReference>
<dbReference type="SUPFAM" id="SSF50978">
    <property type="entry name" value="WD40 repeat-like"/>
    <property type="match status" value="1"/>
</dbReference>
<evidence type="ECO:0000313" key="5">
    <source>
        <dbReference type="EMBL" id="QGN14635.1"/>
    </source>
</evidence>
<feature type="compositionally biased region" description="Polar residues" evidence="4">
    <location>
        <begin position="26"/>
        <end position="39"/>
    </location>
</feature>
<reference evidence="5 6" key="1">
    <citation type="submission" date="2016-03" db="EMBL/GenBank/DDBJ databases">
        <title>How can Kluyveromyces marxianus grow so fast - potential evolutionary course in Saccharomyces Complex revealed by comparative genomics.</title>
        <authorList>
            <person name="Mo W."/>
            <person name="Lu W."/>
            <person name="Yang X."/>
            <person name="Qi J."/>
            <person name="Lv H."/>
        </authorList>
    </citation>
    <scope>NUCLEOTIDE SEQUENCE [LARGE SCALE GENOMIC DNA]</scope>
    <source>
        <strain evidence="5 6">FIM1</strain>
    </source>
</reference>
<evidence type="ECO:0000256" key="4">
    <source>
        <dbReference type="SAM" id="MobiDB-lite"/>
    </source>
</evidence>
<reference evidence="5 6" key="2">
    <citation type="submission" date="2019-11" db="EMBL/GenBank/DDBJ databases">
        <authorList>
            <person name="Lu H."/>
        </authorList>
    </citation>
    <scope>NUCLEOTIDE SEQUENCE [LARGE SCALE GENOMIC DNA]</scope>
    <source>
        <strain evidence="5 6">FIM1</strain>
    </source>
</reference>
<evidence type="ECO:0000256" key="2">
    <source>
        <dbReference type="ARBA" id="ARBA00023163"/>
    </source>
</evidence>
<dbReference type="InterPro" id="IPR052416">
    <property type="entry name" value="GTF3C_component"/>
</dbReference>
<keyword evidence="3" id="KW-0539">Nucleus</keyword>
<dbReference type="Gene3D" id="2.130.10.10">
    <property type="entry name" value="YVTN repeat-like/Quinoprotein amine dehydrogenase"/>
    <property type="match status" value="1"/>
</dbReference>
<dbReference type="InterPro" id="IPR015943">
    <property type="entry name" value="WD40/YVTN_repeat-like_dom_sf"/>
</dbReference>
<gene>
    <name evidence="5" type="primary">TFC6</name>
    <name evidence="5" type="ORF">FIM1_1299</name>
</gene>
<feature type="compositionally biased region" description="Basic residues" evidence="4">
    <location>
        <begin position="78"/>
        <end position="87"/>
    </location>
</feature>
<protein>
    <submittedName>
        <fullName evidence="5">Transcription factor tau 91 kDa subunit</fullName>
    </submittedName>
</protein>
<name>A0ABX6ET18_KLUMA</name>
<keyword evidence="2" id="KW-0804">Transcription</keyword>
<sequence>MVSRKQKTRTSKTSNVNSKKIDVTEQLKSVASSKETPTVQIEEVPKDASKVLIDIPENNDSSVNVMDMPELDKEEKKVLKKRGRPKGSKNGTASGKTKAVKIKASSPKKVDKNKIVRVSKHLTSVKDKLVRIYGNNQDKLLGLAKQKEKFETAVFDFKEEQLTPFNLKFNSIDLKLSDFAAVEISEDELNEMIKLNKNEIKFNIGNDHFATMKNEYIQLPAFNFGIRQGFIFNTGGFVSDMAWTRLPGSDIQYLAVSVSDTQDAADPDLRLSGTPTPRSALINIYEFDKNQAKMSLFYQLVHDAGLSWDLKWHPAPVTDEKCIGILTGVFQDGCIKFLPIMRSVEGHIHHLQNPCINIKGPESAITSFDFISSDYIVCGFQNGYYGEYSITESIFCNYKQLFESYVISTIALRSNFENTAVCMSAIDGNCCIFDPKDIRLTKTFSTRTRGSNTLPLVYMPQLYTVLRTDSLSSVKAFTPRAIFVDHNICQHDNTVVCLGSSSLHPMLLSGSADGSLLLNNIVRRMLQGLKNNTDIYRYVRLWKWDFNAKTKQYRLNPQYKIFKFSNTETSNVKLDYPGINIQSVKWIEEMNCGKWYSFANAAGFVVVEKLGN</sequence>
<proteinExistence type="predicted"/>
<evidence type="ECO:0000256" key="3">
    <source>
        <dbReference type="ARBA" id="ARBA00023242"/>
    </source>
</evidence>
<dbReference type="EMBL" id="CP015055">
    <property type="protein sequence ID" value="QGN14635.1"/>
    <property type="molecule type" value="Genomic_DNA"/>
</dbReference>
<comment type="subcellular location">
    <subcellularLocation>
        <location evidence="1">Nucleus</location>
    </subcellularLocation>
</comment>
<accession>A0ABX6ET18</accession>
<organism evidence="5 6">
    <name type="scientific">Kluyveromyces marxianus</name>
    <name type="common">Yeast</name>
    <name type="synonym">Candida kefyr</name>
    <dbReference type="NCBI Taxonomy" id="4911"/>
    <lineage>
        <taxon>Eukaryota</taxon>
        <taxon>Fungi</taxon>
        <taxon>Dikarya</taxon>
        <taxon>Ascomycota</taxon>
        <taxon>Saccharomycotina</taxon>
        <taxon>Saccharomycetes</taxon>
        <taxon>Saccharomycetales</taxon>
        <taxon>Saccharomycetaceae</taxon>
        <taxon>Kluyveromyces</taxon>
    </lineage>
</organism>